<dbReference type="RefSeq" id="WP_064041735.1">
    <property type="nucleotide sequence ID" value="NZ_LUUJ01000106.1"/>
</dbReference>
<gene>
    <name evidence="1" type="ORF">A1507_18605</name>
</gene>
<proteinExistence type="predicted"/>
<comment type="caution">
    <text evidence="1">The sequence shown here is derived from an EMBL/GenBank/DDBJ whole genome shotgun (WGS) entry which is preliminary data.</text>
</comment>
<evidence type="ECO:0000313" key="1">
    <source>
        <dbReference type="EMBL" id="OAI12783.1"/>
    </source>
</evidence>
<dbReference type="AlphaFoldDB" id="A0A177N5N4"/>
<dbReference type="OrthoDB" id="9108668at2"/>
<protein>
    <submittedName>
        <fullName evidence="1">Transcriptional regulator</fullName>
    </submittedName>
</protein>
<evidence type="ECO:0000313" key="2">
    <source>
        <dbReference type="Proteomes" id="UP000077857"/>
    </source>
</evidence>
<accession>A0A177N5N4</accession>
<reference evidence="1 2" key="1">
    <citation type="submission" date="2016-03" db="EMBL/GenBank/DDBJ databases">
        <authorList>
            <person name="Ploux O."/>
        </authorList>
    </citation>
    <scope>NUCLEOTIDE SEQUENCE [LARGE SCALE GENOMIC DNA]</scope>
    <source>
        <strain evidence="1 2">R-45378</strain>
    </source>
</reference>
<dbReference type="EMBL" id="LUUJ01000106">
    <property type="protein sequence ID" value="OAI12783.1"/>
    <property type="molecule type" value="Genomic_DNA"/>
</dbReference>
<organism evidence="1 2">
    <name type="scientific">Methylomonas koyamae</name>
    <dbReference type="NCBI Taxonomy" id="702114"/>
    <lineage>
        <taxon>Bacteria</taxon>
        <taxon>Pseudomonadati</taxon>
        <taxon>Pseudomonadota</taxon>
        <taxon>Gammaproteobacteria</taxon>
        <taxon>Methylococcales</taxon>
        <taxon>Methylococcaceae</taxon>
        <taxon>Methylomonas</taxon>
    </lineage>
</organism>
<name>A0A177N5N4_9GAMM</name>
<sequence>MNSQCTFEARLHDQYRAYQLMKRKLRTAMASKIIKNLRPTDLRNIYHAIHKKRPQSGMIPTIEAIPQARESFLYMALFASIYRSASRVSIKSALDLDAIIFAWDYFCTLFPNHIRERRPFGRIRPANFDEAWVIILAINNGFADMGYCTTCHRNFLIIHGSKYLPVCQICAMDNIRRHESAQTKTRG</sequence>
<dbReference type="Proteomes" id="UP000077857">
    <property type="component" value="Unassembled WGS sequence"/>
</dbReference>
<dbReference type="SUPFAM" id="SSF160930">
    <property type="entry name" value="FlhC-like"/>
    <property type="match status" value="1"/>
</dbReference>